<feature type="transmembrane region" description="Helical" evidence="1">
    <location>
        <begin position="419"/>
        <end position="438"/>
    </location>
</feature>
<dbReference type="eggNOG" id="COG2114">
    <property type="taxonomic scope" value="Bacteria"/>
</dbReference>
<dbReference type="AlphaFoldDB" id="D8JZE9"/>
<dbReference type="InterPro" id="IPR001054">
    <property type="entry name" value="A/G_cyclase"/>
</dbReference>
<dbReference type="InterPro" id="IPR007890">
    <property type="entry name" value="CHASE2"/>
</dbReference>
<dbReference type="KEGG" id="hdn:Hden_1950"/>
<dbReference type="HOGENOM" id="CLU_000445_85_1_5"/>
<evidence type="ECO:0000259" key="2">
    <source>
        <dbReference type="PROSITE" id="PS50125"/>
    </source>
</evidence>
<dbReference type="Pfam" id="PF00211">
    <property type="entry name" value="Guanylate_cyc"/>
    <property type="match status" value="1"/>
</dbReference>
<keyword evidence="1" id="KW-0472">Membrane</keyword>
<name>D8JZE9_HYPDA</name>
<gene>
    <name evidence="3" type="ordered locus">Hden_1950</name>
</gene>
<dbReference type="PROSITE" id="PS51257">
    <property type="entry name" value="PROKAR_LIPOPROTEIN"/>
    <property type="match status" value="1"/>
</dbReference>
<dbReference type="Pfam" id="PF05226">
    <property type="entry name" value="CHASE2"/>
    <property type="match status" value="1"/>
</dbReference>
<evidence type="ECO:0000313" key="3">
    <source>
        <dbReference type="EMBL" id="ADJ23751.1"/>
    </source>
</evidence>
<protein>
    <submittedName>
        <fullName evidence="3">Adenylate/guanylate cyclase with Chase sensor</fullName>
    </submittedName>
</protein>
<dbReference type="SMART" id="SM01080">
    <property type="entry name" value="CHASE2"/>
    <property type="match status" value="1"/>
</dbReference>
<dbReference type="PANTHER" id="PTHR43081">
    <property type="entry name" value="ADENYLATE CYCLASE, TERMINAL-DIFFERENTIATION SPECIFIC-RELATED"/>
    <property type="match status" value="1"/>
</dbReference>
<keyword evidence="4" id="KW-1185">Reference proteome</keyword>
<accession>D8JZE9</accession>
<dbReference type="eggNOG" id="COG4252">
    <property type="taxonomic scope" value="Bacteria"/>
</dbReference>
<dbReference type="Gene3D" id="3.30.70.1230">
    <property type="entry name" value="Nucleotide cyclase"/>
    <property type="match status" value="1"/>
</dbReference>
<feature type="transmembrane region" description="Helical" evidence="1">
    <location>
        <begin position="387"/>
        <end position="407"/>
    </location>
</feature>
<keyword evidence="1" id="KW-0812">Transmembrane</keyword>
<dbReference type="RefSeq" id="WP_013215910.1">
    <property type="nucleotide sequence ID" value="NC_014313.1"/>
</dbReference>
<dbReference type="EMBL" id="CP002083">
    <property type="protein sequence ID" value="ADJ23751.1"/>
    <property type="molecule type" value="Genomic_DNA"/>
</dbReference>
<organism evidence="3 4">
    <name type="scientific">Hyphomicrobium denitrificans (strain ATCC 51888 / DSM 1869 / NCIMB 11706 / TK 0415)</name>
    <dbReference type="NCBI Taxonomy" id="582899"/>
    <lineage>
        <taxon>Bacteria</taxon>
        <taxon>Pseudomonadati</taxon>
        <taxon>Pseudomonadota</taxon>
        <taxon>Alphaproteobacteria</taxon>
        <taxon>Hyphomicrobiales</taxon>
        <taxon>Hyphomicrobiaceae</taxon>
        <taxon>Hyphomicrobium</taxon>
    </lineage>
</organism>
<dbReference type="GO" id="GO:0004016">
    <property type="term" value="F:adenylate cyclase activity"/>
    <property type="evidence" value="ECO:0007669"/>
    <property type="project" value="UniProtKB-ARBA"/>
</dbReference>
<evidence type="ECO:0000313" key="4">
    <source>
        <dbReference type="Proteomes" id="UP000002033"/>
    </source>
</evidence>
<dbReference type="InterPro" id="IPR050697">
    <property type="entry name" value="Adenylyl/Guanylyl_Cyclase_3/4"/>
</dbReference>
<dbReference type="CDD" id="cd07302">
    <property type="entry name" value="CHD"/>
    <property type="match status" value="1"/>
</dbReference>
<dbReference type="PANTHER" id="PTHR43081:SF1">
    <property type="entry name" value="ADENYLATE CYCLASE, TERMINAL-DIFFERENTIATION SPECIFIC"/>
    <property type="match status" value="1"/>
</dbReference>
<feature type="domain" description="Guanylate cyclase" evidence="2">
    <location>
        <begin position="480"/>
        <end position="618"/>
    </location>
</feature>
<dbReference type="GO" id="GO:0035556">
    <property type="term" value="P:intracellular signal transduction"/>
    <property type="evidence" value="ECO:0007669"/>
    <property type="project" value="InterPro"/>
</dbReference>
<dbReference type="PROSITE" id="PS50125">
    <property type="entry name" value="GUANYLATE_CYCLASE_2"/>
    <property type="match status" value="1"/>
</dbReference>
<dbReference type="Proteomes" id="UP000002033">
    <property type="component" value="Chromosome"/>
</dbReference>
<dbReference type="STRING" id="582899.Hden_1950"/>
<feature type="transmembrane region" description="Helical" evidence="1">
    <location>
        <begin position="361"/>
        <end position="380"/>
    </location>
</feature>
<proteinExistence type="predicted"/>
<dbReference type="SMART" id="SM00044">
    <property type="entry name" value="CYCc"/>
    <property type="match status" value="1"/>
</dbReference>
<dbReference type="OrthoDB" id="9789782at2"/>
<dbReference type="SUPFAM" id="SSF55073">
    <property type="entry name" value="Nucleotide cyclase"/>
    <property type="match status" value="1"/>
</dbReference>
<keyword evidence="1" id="KW-1133">Transmembrane helix</keyword>
<dbReference type="GO" id="GO:0006171">
    <property type="term" value="P:cAMP biosynthetic process"/>
    <property type="evidence" value="ECO:0007669"/>
    <property type="project" value="TreeGrafter"/>
</dbReference>
<sequence>MSRYPALFRIPLHALVAFAILAACVALRVADPQPISQLRLSVFDTYLRAAPRAADPSFPVRIIAIDEASLARAGQWPWPRSVLAELTSRLHRAGAKSITFDVVLAEPDRLSPDALLRSLDGQAVSAAIVSEISRLPSNDQQLANAIASAPVVLGVAGEAQSNRSVAAYRGGISFAGDNPMMFVHAYPGGVENLPILAQAARGVGAVNWVPSEDQIVRRIPLLVAIGGKLYPSQALEALRVGTGQSTIFVKSSGGSDVEAFGSQTGIESVRVGQTILPTTDRGELWLKFSPHDPQRTISASNILDGSFDPEAIKARHIFIGATATGLLDLRATPLASSIPGVEIEAQALEQMLSGEHLIRPAYATGLEITFIVLFGALVAWMIARSGALIAAIVGGLAIAGIVALSWLAFSRAGLLFDPVYPGLAIAFLYLGTSLTSYVQSEIERAQIRSAFGHYISPSVVSEIARHPDRLKLGGDERDVTLLFADVRGFSKLSEGLQPDELVRFVNRLFTPLADTILDHRGTIDKFMGDAVMAFWNAPLQDEEHARNACRAALAMLDDVARFNAKLSEESALRGETAVPVRLGIGLNTGACVVGNVGSPQRFDYSVLGDAVNVAARFEEATKTFGVDIVVGERTAADVPSFAFLELGTVMPRGKDRPERIFALIGDETFAASSEFSELKAAHTTLLVASSDTGEREAALVKCRKLCPSSIAGYYSRGLSQFVQP</sequence>
<dbReference type="InterPro" id="IPR029787">
    <property type="entry name" value="Nucleotide_cyclase"/>
</dbReference>
<evidence type="ECO:0000256" key="1">
    <source>
        <dbReference type="SAM" id="Phobius"/>
    </source>
</evidence>
<reference evidence="4" key="1">
    <citation type="journal article" date="2011" name="J. Bacteriol.">
        <title>Genome sequences of eight morphologically diverse alphaproteobacteria.</title>
        <authorList>
            <consortium name="US DOE Joint Genome Institute"/>
            <person name="Brown P.J."/>
            <person name="Kysela D.T."/>
            <person name="Buechlein A."/>
            <person name="Hemmerich C."/>
            <person name="Brun Y.V."/>
        </authorList>
    </citation>
    <scope>NUCLEOTIDE SEQUENCE [LARGE SCALE GENOMIC DNA]</scope>
    <source>
        <strain evidence="4">ATCC 51888 / DSM 1869 / NCIB 11706 / TK 0415</strain>
    </source>
</reference>